<dbReference type="EMBL" id="CAJNNW010018995">
    <property type="protein sequence ID" value="CAE8663797.1"/>
    <property type="molecule type" value="Genomic_DNA"/>
</dbReference>
<dbReference type="Pfam" id="PF13578">
    <property type="entry name" value="Methyltransf_24"/>
    <property type="match status" value="1"/>
</dbReference>
<protein>
    <submittedName>
        <fullName evidence="2">Uncharacterized protein</fullName>
    </submittedName>
</protein>
<accession>A0A813J3Z8</accession>
<dbReference type="EMBL" id="CAJNNV010027929">
    <property type="protein sequence ID" value="CAE8622247.1"/>
    <property type="molecule type" value="Genomic_DNA"/>
</dbReference>
<dbReference type="Proteomes" id="UP000654075">
    <property type="component" value="Unassembled WGS sequence"/>
</dbReference>
<proteinExistence type="predicted"/>
<comment type="caution">
    <text evidence="2">The sequence shown here is derived from an EMBL/GenBank/DDBJ whole genome shotgun (WGS) entry which is preliminary data.</text>
</comment>
<dbReference type="OrthoDB" id="428341at2759"/>
<evidence type="ECO:0000313" key="1">
    <source>
        <dbReference type="EMBL" id="CAE8622247.1"/>
    </source>
</evidence>
<dbReference type="AlphaFoldDB" id="A0A813J3Z8"/>
<keyword evidence="4" id="KW-1185">Reference proteome</keyword>
<dbReference type="SUPFAM" id="SSF53335">
    <property type="entry name" value="S-adenosyl-L-methionine-dependent methyltransferases"/>
    <property type="match status" value="1"/>
</dbReference>
<organism evidence="2 3">
    <name type="scientific">Polarella glacialis</name>
    <name type="common">Dinoflagellate</name>
    <dbReference type="NCBI Taxonomy" id="89957"/>
    <lineage>
        <taxon>Eukaryota</taxon>
        <taxon>Sar</taxon>
        <taxon>Alveolata</taxon>
        <taxon>Dinophyceae</taxon>
        <taxon>Suessiales</taxon>
        <taxon>Suessiaceae</taxon>
        <taxon>Polarella</taxon>
    </lineage>
</organism>
<gene>
    <name evidence="1" type="ORF">PGLA1383_LOCUS39704</name>
    <name evidence="2" type="ORF">PGLA2088_LOCUS15377</name>
</gene>
<reference evidence="2" key="1">
    <citation type="submission" date="2021-02" db="EMBL/GenBank/DDBJ databases">
        <authorList>
            <person name="Dougan E. K."/>
            <person name="Rhodes N."/>
            <person name="Thang M."/>
            <person name="Chan C."/>
        </authorList>
    </citation>
    <scope>NUCLEOTIDE SEQUENCE</scope>
</reference>
<dbReference type="Gene3D" id="3.40.50.150">
    <property type="entry name" value="Vaccinia Virus protein VP39"/>
    <property type="match status" value="1"/>
</dbReference>
<dbReference type="InterPro" id="IPR029063">
    <property type="entry name" value="SAM-dependent_MTases_sf"/>
</dbReference>
<name>A0A813J3Z8_POLGL</name>
<dbReference type="Proteomes" id="UP000626109">
    <property type="component" value="Unassembled WGS sequence"/>
</dbReference>
<evidence type="ECO:0000313" key="2">
    <source>
        <dbReference type="EMBL" id="CAE8663797.1"/>
    </source>
</evidence>
<sequence>MTGFVEELRLCAKRSATGAGGAPCLLSRPRLDGMPERCSPFLGRSLEDAWLALSVYVRGSAQPPRGASLFDRLYAMIQQQNTHLWQLAAAFASVQARKMPQIRFDVGGLLVNDDRGELRSHTLARMLKNRFLLSDEGHRGVYVEVGIWTGNTSHHLAQVALPYLSEMHLVENDVEVLQYAGQRVARQTSSNGWTTCVQRKQVEPWNHGWKPAGSTLRPSPKSLFTCADPPERVTGSIFLHPVNGSLAAGRFGQGSVDLVFIDSMGVFKSLMTDIEHYWRALRKGGILAGHDFYHVHSALRPYNDVIGVALAFAARHDRELFLSGDATFWMVK</sequence>
<evidence type="ECO:0000313" key="3">
    <source>
        <dbReference type="Proteomes" id="UP000626109"/>
    </source>
</evidence>
<evidence type="ECO:0000313" key="4">
    <source>
        <dbReference type="Proteomes" id="UP000654075"/>
    </source>
</evidence>